<dbReference type="PROSITE" id="PS50914">
    <property type="entry name" value="BON"/>
    <property type="match status" value="1"/>
</dbReference>
<evidence type="ECO:0000313" key="3">
    <source>
        <dbReference type="Proteomes" id="UP000754644"/>
    </source>
</evidence>
<feature type="domain" description="BON" evidence="1">
    <location>
        <begin position="47"/>
        <end position="115"/>
    </location>
</feature>
<gene>
    <name evidence="2" type="ORF">HQ497_13175</name>
</gene>
<accession>A0A972VZF5</accession>
<evidence type="ECO:0000259" key="1">
    <source>
        <dbReference type="PROSITE" id="PS50914"/>
    </source>
</evidence>
<dbReference type="PANTHER" id="PTHR34606">
    <property type="entry name" value="BON DOMAIN-CONTAINING PROTEIN"/>
    <property type="match status" value="1"/>
</dbReference>
<dbReference type="InterPro" id="IPR007055">
    <property type="entry name" value="BON_dom"/>
</dbReference>
<organism evidence="2 3">
    <name type="scientific">SAR86 cluster bacterium</name>
    <dbReference type="NCBI Taxonomy" id="2030880"/>
    <lineage>
        <taxon>Bacteria</taxon>
        <taxon>Pseudomonadati</taxon>
        <taxon>Pseudomonadota</taxon>
        <taxon>Gammaproteobacteria</taxon>
        <taxon>SAR86 cluster</taxon>
    </lineage>
</organism>
<sequence length="122" mass="13128">MTLTRILITLLMTSTLLSSCIAVVAGGAAAGGYIMGNDERSVGQITDDAAITAAIKTRLIREKTIKSLNINIDTYLQVVTLRGKVANTDQEQIAIKLAQETKGVKQVISELSINKVEIEDRP</sequence>
<dbReference type="Proteomes" id="UP000754644">
    <property type="component" value="Unassembled WGS sequence"/>
</dbReference>
<reference evidence="2" key="1">
    <citation type="submission" date="2020-05" db="EMBL/GenBank/DDBJ databases">
        <title>Sulfur intermediates as new biogeochemical hubs in an aquatic model microbial ecosystem.</title>
        <authorList>
            <person name="Vigneron A."/>
        </authorList>
    </citation>
    <scope>NUCLEOTIDE SEQUENCE</scope>
    <source>
        <strain evidence="2">Bin.250</strain>
    </source>
</reference>
<dbReference type="AlphaFoldDB" id="A0A972VZF5"/>
<dbReference type="Gene3D" id="3.30.1340.30">
    <property type="match status" value="1"/>
</dbReference>
<dbReference type="Pfam" id="PF04972">
    <property type="entry name" value="BON"/>
    <property type="match status" value="1"/>
</dbReference>
<dbReference type="EMBL" id="JABMOJ010000495">
    <property type="protein sequence ID" value="NQV66306.1"/>
    <property type="molecule type" value="Genomic_DNA"/>
</dbReference>
<protein>
    <submittedName>
        <fullName evidence="2">BON domain-containing protein</fullName>
    </submittedName>
</protein>
<dbReference type="PANTHER" id="PTHR34606:SF15">
    <property type="entry name" value="BON DOMAIN-CONTAINING PROTEIN"/>
    <property type="match status" value="1"/>
</dbReference>
<dbReference type="PROSITE" id="PS51257">
    <property type="entry name" value="PROKAR_LIPOPROTEIN"/>
    <property type="match status" value="1"/>
</dbReference>
<dbReference type="InterPro" id="IPR051686">
    <property type="entry name" value="Lipoprotein_DolP"/>
</dbReference>
<name>A0A972VZF5_9GAMM</name>
<evidence type="ECO:0000313" key="2">
    <source>
        <dbReference type="EMBL" id="NQV66306.1"/>
    </source>
</evidence>
<dbReference type="SMART" id="SM00749">
    <property type="entry name" value="BON"/>
    <property type="match status" value="1"/>
</dbReference>
<proteinExistence type="predicted"/>
<dbReference type="InterPro" id="IPR014004">
    <property type="entry name" value="Transpt-assoc_nodulatn_dom_bac"/>
</dbReference>
<comment type="caution">
    <text evidence="2">The sequence shown here is derived from an EMBL/GenBank/DDBJ whole genome shotgun (WGS) entry which is preliminary data.</text>
</comment>